<dbReference type="EMBL" id="CABVHQ010000034">
    <property type="protein sequence ID" value="VVO11893.1"/>
    <property type="molecule type" value="Genomic_DNA"/>
</dbReference>
<dbReference type="AlphaFoldDB" id="A0A5E7D3I5"/>
<gene>
    <name evidence="2" type="ORF">PS691_03473</name>
</gene>
<sequence>MTATEKDRDILARTLWGEARGEGLAGQIAVAWTIRNRVEMDLHNDGKPDWWGEGYAGVCQKAWQFSCWNKNDPNFPFLSGAKPISAAQYAQAQQAALGVIDGKQPDPTGGATHYYATTMPKAPAWTARAKQTLKLGRHIFFKDVP</sequence>
<evidence type="ECO:0000259" key="1">
    <source>
        <dbReference type="Pfam" id="PF07486"/>
    </source>
</evidence>
<feature type="domain" description="Cell wall hydrolase SleB" evidence="1">
    <location>
        <begin position="21"/>
        <end position="141"/>
    </location>
</feature>
<proteinExistence type="predicted"/>
<organism evidence="2 3">
    <name type="scientific">Pseudomonas fluorescens</name>
    <dbReference type="NCBI Taxonomy" id="294"/>
    <lineage>
        <taxon>Bacteria</taxon>
        <taxon>Pseudomonadati</taxon>
        <taxon>Pseudomonadota</taxon>
        <taxon>Gammaproteobacteria</taxon>
        <taxon>Pseudomonadales</taxon>
        <taxon>Pseudomonadaceae</taxon>
        <taxon>Pseudomonas</taxon>
    </lineage>
</organism>
<evidence type="ECO:0000313" key="2">
    <source>
        <dbReference type="EMBL" id="VVO11893.1"/>
    </source>
</evidence>
<dbReference type="GO" id="GO:0016787">
    <property type="term" value="F:hydrolase activity"/>
    <property type="evidence" value="ECO:0007669"/>
    <property type="project" value="InterPro"/>
</dbReference>
<dbReference type="InterPro" id="IPR011105">
    <property type="entry name" value="Cell_wall_hydrolase_SleB"/>
</dbReference>
<dbReference type="Gene3D" id="1.10.10.2520">
    <property type="entry name" value="Cell wall hydrolase SleB, domain 1"/>
    <property type="match status" value="1"/>
</dbReference>
<dbReference type="OrthoDB" id="9785345at2"/>
<dbReference type="RefSeq" id="WP_150643379.1">
    <property type="nucleotide sequence ID" value="NZ_CABVHQ010000034.1"/>
</dbReference>
<protein>
    <recommendedName>
        <fullName evidence="1">Cell wall hydrolase SleB domain-containing protein</fullName>
    </recommendedName>
</protein>
<dbReference type="InterPro" id="IPR042047">
    <property type="entry name" value="SleB_dom1"/>
</dbReference>
<name>A0A5E7D3I5_PSEFL</name>
<dbReference type="Gene3D" id="6.20.240.60">
    <property type="match status" value="1"/>
</dbReference>
<dbReference type="Pfam" id="PF07486">
    <property type="entry name" value="Hydrolase_2"/>
    <property type="match status" value="1"/>
</dbReference>
<evidence type="ECO:0000313" key="3">
    <source>
        <dbReference type="Proteomes" id="UP000337909"/>
    </source>
</evidence>
<dbReference type="Proteomes" id="UP000337909">
    <property type="component" value="Unassembled WGS sequence"/>
</dbReference>
<accession>A0A5E7D3I5</accession>
<reference evidence="2 3" key="1">
    <citation type="submission" date="2019-09" db="EMBL/GenBank/DDBJ databases">
        <authorList>
            <person name="Chandra G."/>
            <person name="Truman W A."/>
        </authorList>
    </citation>
    <scope>NUCLEOTIDE SEQUENCE [LARGE SCALE GENOMIC DNA]</scope>
    <source>
        <strain evidence="2">PS691</strain>
    </source>
</reference>